<name>A0A2U1MAA2_ARTAN</name>
<dbReference type="InterPro" id="IPR019956">
    <property type="entry name" value="Ubiquitin_dom"/>
</dbReference>
<dbReference type="GO" id="GO:0003729">
    <property type="term" value="F:mRNA binding"/>
    <property type="evidence" value="ECO:0007669"/>
    <property type="project" value="UniProtKB-ARBA"/>
</dbReference>
<dbReference type="OrthoDB" id="1894077at2759"/>
<dbReference type="SMART" id="SM00213">
    <property type="entry name" value="UBQ"/>
    <property type="match status" value="1"/>
</dbReference>
<evidence type="ECO:0000313" key="5">
    <source>
        <dbReference type="Proteomes" id="UP000245207"/>
    </source>
</evidence>
<dbReference type="PROSITE" id="PS50053">
    <property type="entry name" value="UBIQUITIN_2"/>
    <property type="match status" value="1"/>
</dbReference>
<keyword evidence="2" id="KW-0832">Ubl conjugation</keyword>
<dbReference type="EMBL" id="PKPP01005973">
    <property type="protein sequence ID" value="PWA58175.1"/>
    <property type="molecule type" value="Genomic_DNA"/>
</dbReference>
<organism evidence="4 5">
    <name type="scientific">Artemisia annua</name>
    <name type="common">Sweet wormwood</name>
    <dbReference type="NCBI Taxonomy" id="35608"/>
    <lineage>
        <taxon>Eukaryota</taxon>
        <taxon>Viridiplantae</taxon>
        <taxon>Streptophyta</taxon>
        <taxon>Embryophyta</taxon>
        <taxon>Tracheophyta</taxon>
        <taxon>Spermatophyta</taxon>
        <taxon>Magnoliopsida</taxon>
        <taxon>eudicotyledons</taxon>
        <taxon>Gunneridae</taxon>
        <taxon>Pentapetalae</taxon>
        <taxon>asterids</taxon>
        <taxon>campanulids</taxon>
        <taxon>Asterales</taxon>
        <taxon>Asteraceae</taxon>
        <taxon>Asteroideae</taxon>
        <taxon>Anthemideae</taxon>
        <taxon>Artemisiinae</taxon>
        <taxon>Artemisia</taxon>
    </lineage>
</organism>
<dbReference type="InterPro" id="IPR019954">
    <property type="entry name" value="Ubiquitin_CS"/>
</dbReference>
<dbReference type="Gene3D" id="3.10.20.90">
    <property type="entry name" value="Phosphatidylinositol 3-kinase Catalytic Subunit, Chain A, domain 1"/>
    <property type="match status" value="1"/>
</dbReference>
<comment type="caution">
    <text evidence="4">The sequence shown here is derived from an EMBL/GenBank/DDBJ whole genome shotgun (WGS) entry which is preliminary data.</text>
</comment>
<dbReference type="InterPro" id="IPR050158">
    <property type="entry name" value="Ubiquitin_ubiquitin-like"/>
</dbReference>
<gene>
    <name evidence="4" type="ORF">CTI12_AA399030</name>
</gene>
<accession>A0A2U1MAA2</accession>
<dbReference type="AlphaFoldDB" id="A0A2U1MAA2"/>
<feature type="domain" description="Ubiquitin-like" evidence="3">
    <location>
        <begin position="69"/>
        <end position="141"/>
    </location>
</feature>
<dbReference type="PANTHER" id="PTHR10666">
    <property type="entry name" value="UBIQUITIN"/>
    <property type="match status" value="1"/>
</dbReference>
<dbReference type="STRING" id="35608.A0A2U1MAA2"/>
<dbReference type="Pfam" id="PF00240">
    <property type="entry name" value="ubiquitin"/>
    <property type="match status" value="1"/>
</dbReference>
<evidence type="ECO:0000313" key="4">
    <source>
        <dbReference type="EMBL" id="PWA58175.1"/>
    </source>
</evidence>
<dbReference type="InterPro" id="IPR029071">
    <property type="entry name" value="Ubiquitin-like_domsf"/>
</dbReference>
<sequence>MRIRALMALSESPLRPKVQHTRSTRMSKQILNKAKVPHRAYIMTKGKWLRYGIKEKSGPPLVVKLRGGLQTFVRTVTWKYIVMEADGTNTIADIKKYIQESAGIPMDRQRLVLYGKRLDDDRCLVDCEVREGSTLDLVILR</sequence>
<reference evidence="4 5" key="1">
    <citation type="journal article" date="2018" name="Mol. Plant">
        <title>The genome of Artemisia annua provides insight into the evolution of Asteraceae family and artemisinin biosynthesis.</title>
        <authorList>
            <person name="Shen Q."/>
            <person name="Zhang L."/>
            <person name="Liao Z."/>
            <person name="Wang S."/>
            <person name="Yan T."/>
            <person name="Shi P."/>
            <person name="Liu M."/>
            <person name="Fu X."/>
            <person name="Pan Q."/>
            <person name="Wang Y."/>
            <person name="Lv Z."/>
            <person name="Lu X."/>
            <person name="Zhang F."/>
            <person name="Jiang W."/>
            <person name="Ma Y."/>
            <person name="Chen M."/>
            <person name="Hao X."/>
            <person name="Li L."/>
            <person name="Tang Y."/>
            <person name="Lv G."/>
            <person name="Zhou Y."/>
            <person name="Sun X."/>
            <person name="Brodelius P.E."/>
            <person name="Rose J.K.C."/>
            <person name="Tang K."/>
        </authorList>
    </citation>
    <scope>NUCLEOTIDE SEQUENCE [LARGE SCALE GENOMIC DNA]</scope>
    <source>
        <strain evidence="5">cv. Huhao1</strain>
        <tissue evidence="4">Leaf</tissue>
    </source>
</reference>
<proteinExistence type="predicted"/>
<dbReference type="PROSITE" id="PS00299">
    <property type="entry name" value="UBIQUITIN_1"/>
    <property type="match status" value="1"/>
</dbReference>
<dbReference type="Proteomes" id="UP000245207">
    <property type="component" value="Unassembled WGS sequence"/>
</dbReference>
<protein>
    <submittedName>
        <fullName evidence="4">Polyubiquitin</fullName>
    </submittedName>
</protein>
<evidence type="ECO:0000256" key="2">
    <source>
        <dbReference type="ARBA" id="ARBA00022843"/>
    </source>
</evidence>
<dbReference type="InterPro" id="IPR000626">
    <property type="entry name" value="Ubiquitin-like_dom"/>
</dbReference>
<keyword evidence="5" id="KW-1185">Reference proteome</keyword>
<evidence type="ECO:0000259" key="3">
    <source>
        <dbReference type="PROSITE" id="PS50053"/>
    </source>
</evidence>
<dbReference type="PRINTS" id="PR00348">
    <property type="entry name" value="UBIQUITIN"/>
</dbReference>
<keyword evidence="1" id="KW-1017">Isopeptide bond</keyword>
<evidence type="ECO:0000256" key="1">
    <source>
        <dbReference type="ARBA" id="ARBA00022499"/>
    </source>
</evidence>
<dbReference type="SUPFAM" id="SSF54236">
    <property type="entry name" value="Ubiquitin-like"/>
    <property type="match status" value="1"/>
</dbReference>